<dbReference type="KEGG" id="lck:HN018_10465"/>
<dbReference type="SUPFAM" id="SSF54631">
    <property type="entry name" value="CBS-domain pair"/>
    <property type="match status" value="1"/>
</dbReference>
<dbReference type="PANTHER" id="PTHR43080:SF2">
    <property type="entry name" value="CBS DOMAIN-CONTAINING PROTEIN"/>
    <property type="match status" value="1"/>
</dbReference>
<dbReference type="Pfam" id="PF00571">
    <property type="entry name" value="CBS"/>
    <property type="match status" value="2"/>
</dbReference>
<dbReference type="AlphaFoldDB" id="A0A6M8HQ29"/>
<evidence type="ECO:0000259" key="3">
    <source>
        <dbReference type="PROSITE" id="PS51371"/>
    </source>
</evidence>
<dbReference type="Gene3D" id="3.10.580.10">
    <property type="entry name" value="CBS-domain"/>
    <property type="match status" value="1"/>
</dbReference>
<protein>
    <submittedName>
        <fullName evidence="4">CBS domain-containing protein</fullName>
    </submittedName>
</protein>
<evidence type="ECO:0000313" key="5">
    <source>
        <dbReference type="Proteomes" id="UP000500767"/>
    </source>
</evidence>
<dbReference type="RefSeq" id="WP_171837248.1">
    <property type="nucleotide sequence ID" value="NZ_CP053708.1"/>
</dbReference>
<organism evidence="4 5">
    <name type="scientific">Lichenicola cladoniae</name>
    <dbReference type="NCBI Taxonomy" id="1484109"/>
    <lineage>
        <taxon>Bacteria</taxon>
        <taxon>Pseudomonadati</taxon>
        <taxon>Pseudomonadota</taxon>
        <taxon>Alphaproteobacteria</taxon>
        <taxon>Acetobacterales</taxon>
        <taxon>Acetobacteraceae</taxon>
        <taxon>Lichenicola</taxon>
    </lineage>
</organism>
<name>A0A6M8HQ29_9PROT</name>
<reference evidence="4 5" key="1">
    <citation type="journal article" date="2014" name="World J. Microbiol. Biotechnol.">
        <title>Biodiversity and physiological characteristics of Antarctic and Arctic lichens-associated bacteria.</title>
        <authorList>
            <person name="Lee Y.M."/>
            <person name="Kim E.H."/>
            <person name="Lee H.K."/>
            <person name="Hong S.G."/>
        </authorList>
    </citation>
    <scope>NUCLEOTIDE SEQUENCE [LARGE SCALE GENOMIC DNA]</scope>
    <source>
        <strain evidence="4 5">PAMC 26569</strain>
    </source>
</reference>
<dbReference type="CDD" id="cd04623">
    <property type="entry name" value="CBS_pair_bac_euk"/>
    <property type="match status" value="1"/>
</dbReference>
<keyword evidence="5" id="KW-1185">Reference proteome</keyword>
<dbReference type="InterPro" id="IPR000644">
    <property type="entry name" value="CBS_dom"/>
</dbReference>
<feature type="domain" description="CBS" evidence="3">
    <location>
        <begin position="78"/>
        <end position="133"/>
    </location>
</feature>
<dbReference type="SMART" id="SM00116">
    <property type="entry name" value="CBS"/>
    <property type="match status" value="2"/>
</dbReference>
<accession>A0A6M8HQ29</accession>
<sequence>MSTSIRTILGRKGWGVTTVYPDDTLLAVVDTLTSNHIGAVVVQDRSGQLLGLLSEREVVKGLSEHHDEVTELTAADLMSLDMPTLTGDATVTQAMQLMTLHRHRHIPVCEDGKLVGLISIGDVVKHRLEESDLAVEEMRAYVMQCDPHEATTGQRYAAR</sequence>
<keyword evidence="1 2" id="KW-0129">CBS domain</keyword>
<dbReference type="InterPro" id="IPR046342">
    <property type="entry name" value="CBS_dom_sf"/>
</dbReference>
<dbReference type="PROSITE" id="PS51371">
    <property type="entry name" value="CBS"/>
    <property type="match status" value="2"/>
</dbReference>
<evidence type="ECO:0000313" key="4">
    <source>
        <dbReference type="EMBL" id="QKE90397.1"/>
    </source>
</evidence>
<proteinExistence type="predicted"/>
<gene>
    <name evidence="4" type="ORF">HN018_10465</name>
</gene>
<dbReference type="PANTHER" id="PTHR43080">
    <property type="entry name" value="CBS DOMAIN-CONTAINING PROTEIN CBSX3, MITOCHONDRIAL"/>
    <property type="match status" value="1"/>
</dbReference>
<evidence type="ECO:0000256" key="2">
    <source>
        <dbReference type="PROSITE-ProRule" id="PRU00703"/>
    </source>
</evidence>
<dbReference type="Proteomes" id="UP000500767">
    <property type="component" value="Chromosome"/>
</dbReference>
<evidence type="ECO:0000256" key="1">
    <source>
        <dbReference type="ARBA" id="ARBA00023122"/>
    </source>
</evidence>
<dbReference type="InterPro" id="IPR051257">
    <property type="entry name" value="Diverse_CBS-Domain"/>
</dbReference>
<dbReference type="EMBL" id="CP053708">
    <property type="protein sequence ID" value="QKE90397.1"/>
    <property type="molecule type" value="Genomic_DNA"/>
</dbReference>
<feature type="domain" description="CBS" evidence="3">
    <location>
        <begin position="9"/>
        <end position="68"/>
    </location>
</feature>
<dbReference type="InterPro" id="IPR044725">
    <property type="entry name" value="CBSX3_CBS_dom"/>
</dbReference>